<accession>A0A6I3XP91</accession>
<keyword evidence="3" id="KW-1185">Reference proteome</keyword>
<evidence type="ECO:0000259" key="1">
    <source>
        <dbReference type="Pfam" id="PF12697"/>
    </source>
</evidence>
<gene>
    <name evidence="2" type="ORF">GJV26_18630</name>
</gene>
<dbReference type="InterPro" id="IPR029058">
    <property type="entry name" value="AB_hydrolase_fold"/>
</dbReference>
<name>A0A6I3XP91_9BURK</name>
<dbReference type="RefSeq" id="WP_155710149.1">
    <property type="nucleotide sequence ID" value="NZ_BMWU01000036.1"/>
</dbReference>
<dbReference type="AlphaFoldDB" id="A0A6I3XP91"/>
<dbReference type="Gene3D" id="3.40.50.1820">
    <property type="entry name" value="alpha/beta hydrolase"/>
    <property type="match status" value="1"/>
</dbReference>
<keyword evidence="2" id="KW-0378">Hydrolase</keyword>
<dbReference type="SUPFAM" id="SSF53474">
    <property type="entry name" value="alpha/beta-Hydrolases"/>
    <property type="match status" value="1"/>
</dbReference>
<evidence type="ECO:0000313" key="3">
    <source>
        <dbReference type="Proteomes" id="UP000431684"/>
    </source>
</evidence>
<dbReference type="GO" id="GO:0016787">
    <property type="term" value="F:hydrolase activity"/>
    <property type="evidence" value="ECO:0007669"/>
    <property type="project" value="UniProtKB-KW"/>
</dbReference>
<dbReference type="PANTHER" id="PTHR43689:SF8">
    <property type="entry name" value="ALPHA_BETA-HYDROLASES SUPERFAMILY PROTEIN"/>
    <property type="match status" value="1"/>
</dbReference>
<proteinExistence type="predicted"/>
<dbReference type="Pfam" id="PF12697">
    <property type="entry name" value="Abhydrolase_6"/>
    <property type="match status" value="1"/>
</dbReference>
<dbReference type="EMBL" id="WNWM01000002">
    <property type="protein sequence ID" value="MUI14458.1"/>
    <property type="molecule type" value="Genomic_DNA"/>
</dbReference>
<dbReference type="Proteomes" id="UP000431684">
    <property type="component" value="Unassembled WGS sequence"/>
</dbReference>
<protein>
    <submittedName>
        <fullName evidence="2">Alpha/beta fold hydrolase</fullName>
    </submittedName>
</protein>
<reference evidence="2 3" key="1">
    <citation type="submission" date="2019-11" db="EMBL/GenBank/DDBJ databases">
        <title>Draft Genome Sequences of Six Type Strains of the Genus Massilia.</title>
        <authorList>
            <person name="Miess H."/>
            <person name="Frediansyah A."/>
            <person name="Goeker M."/>
            <person name="Gross H."/>
        </authorList>
    </citation>
    <scope>NUCLEOTIDE SEQUENCE [LARGE SCALE GENOMIC DNA]</scope>
    <source>
        <strain evidence="2 3">DSM 17513</strain>
    </source>
</reference>
<dbReference type="OrthoDB" id="5521505at2"/>
<dbReference type="InterPro" id="IPR000073">
    <property type="entry name" value="AB_hydrolase_1"/>
</dbReference>
<evidence type="ECO:0000313" key="2">
    <source>
        <dbReference type="EMBL" id="MUI14458.1"/>
    </source>
</evidence>
<dbReference type="PANTHER" id="PTHR43689">
    <property type="entry name" value="HYDROLASE"/>
    <property type="match status" value="1"/>
</dbReference>
<feature type="domain" description="AB hydrolase-1" evidence="1">
    <location>
        <begin position="5"/>
        <end position="192"/>
    </location>
</feature>
<comment type="caution">
    <text evidence="2">The sequence shown here is derived from an EMBL/GenBank/DDBJ whole genome shotgun (WGS) entry which is preliminary data.</text>
</comment>
<organism evidence="2 3">
    <name type="scientific">Pseudoduganella dura</name>
    <dbReference type="NCBI Taxonomy" id="321982"/>
    <lineage>
        <taxon>Bacteria</taxon>
        <taxon>Pseudomonadati</taxon>
        <taxon>Pseudomonadota</taxon>
        <taxon>Betaproteobacteria</taxon>
        <taxon>Burkholderiales</taxon>
        <taxon>Oxalobacteraceae</taxon>
        <taxon>Telluria group</taxon>
        <taxon>Pseudoduganella</taxon>
    </lineage>
</organism>
<sequence length="213" mass="23133">MPFKLFFLPGALGRMDFWLPVAGLVRHPAEKIHFGWPGFGPTPPEHDVNGIDDLVGKVVSRLDAPSALVAQSMGGIIAIRVALARPDLVTHLILAATSGGMDITGLGAQDWRPFVRSDYPALPDWFLDYREDLTERLPELPMPVLLLWGNSDPISPVKVGEKLAACLPRADLRIFDGADHDLGYTHAAQVAALIDRHLGSAPGSTHFKEPQVP</sequence>